<proteinExistence type="predicted"/>
<keyword evidence="3" id="KW-0997">Cell inner membrane</keyword>
<dbReference type="PIRSF" id="PIRSF006066">
    <property type="entry name" value="HI0050"/>
    <property type="match status" value="1"/>
</dbReference>
<evidence type="ECO:0000256" key="5">
    <source>
        <dbReference type="ARBA" id="ARBA00022989"/>
    </source>
</evidence>
<reference evidence="9 10" key="1">
    <citation type="submission" date="2012-02" db="EMBL/GenBank/DDBJ databases">
        <title>Complete genome sequence of Caldilinea aerophila DSM 14535 (= NBRC 102666).</title>
        <authorList>
            <person name="Oguchi A."/>
            <person name="Hosoyama A."/>
            <person name="Sekine M."/>
            <person name="Fukai R."/>
            <person name="Kato Y."/>
            <person name="Nakamura S."/>
            <person name="Hanada S."/>
            <person name="Yamazaki S."/>
            <person name="Fujita N."/>
        </authorList>
    </citation>
    <scope>NUCLEOTIDE SEQUENCE [LARGE SCALE GENOMIC DNA]</scope>
    <source>
        <strain evidence="10">DSM 14535 / JCM 11387 / NBRC 104270 / STL-6-O1</strain>
    </source>
</reference>
<feature type="domain" description="TRAP C4-dicarboxylate transport system permease DctM subunit" evidence="8">
    <location>
        <begin position="11"/>
        <end position="433"/>
    </location>
</feature>
<dbReference type="PATRIC" id="fig|926550.5.peg.702"/>
<feature type="transmembrane region" description="Helical" evidence="7">
    <location>
        <begin position="145"/>
        <end position="169"/>
    </location>
</feature>
<dbReference type="OrthoDB" id="9785600at2"/>
<evidence type="ECO:0000313" key="9">
    <source>
        <dbReference type="EMBL" id="BAL98704.1"/>
    </source>
</evidence>
<evidence type="ECO:0000256" key="6">
    <source>
        <dbReference type="ARBA" id="ARBA00023136"/>
    </source>
</evidence>
<gene>
    <name evidence="9" type="ordered locus">CLDAP_06650</name>
</gene>
<feature type="transmembrane region" description="Helical" evidence="7">
    <location>
        <begin position="103"/>
        <end position="133"/>
    </location>
</feature>
<evidence type="ECO:0000256" key="2">
    <source>
        <dbReference type="ARBA" id="ARBA00022475"/>
    </source>
</evidence>
<dbReference type="Pfam" id="PF06808">
    <property type="entry name" value="DctM"/>
    <property type="match status" value="1"/>
</dbReference>
<dbReference type="RefSeq" id="WP_014431945.1">
    <property type="nucleotide sequence ID" value="NC_017079.1"/>
</dbReference>
<protein>
    <submittedName>
        <fullName evidence="9">Putative TRAP transporter large membrane protein</fullName>
    </submittedName>
</protein>
<evidence type="ECO:0000256" key="7">
    <source>
        <dbReference type="SAM" id="Phobius"/>
    </source>
</evidence>
<evidence type="ECO:0000256" key="1">
    <source>
        <dbReference type="ARBA" id="ARBA00004429"/>
    </source>
</evidence>
<dbReference type="InterPro" id="IPR010656">
    <property type="entry name" value="DctM"/>
</dbReference>
<comment type="subcellular location">
    <subcellularLocation>
        <location evidence="1">Cell inner membrane</location>
        <topology evidence="1">Multi-pass membrane protein</topology>
    </subcellularLocation>
</comment>
<dbReference type="EMBL" id="AP012337">
    <property type="protein sequence ID" value="BAL98704.1"/>
    <property type="molecule type" value="Genomic_DNA"/>
</dbReference>
<feature type="transmembrane region" description="Helical" evidence="7">
    <location>
        <begin position="283"/>
        <end position="308"/>
    </location>
</feature>
<keyword evidence="4 7" id="KW-0812">Transmembrane</keyword>
<keyword evidence="6 7" id="KW-0472">Membrane</keyword>
<dbReference type="HOGENOM" id="CLU_019824_4_0_0"/>
<accession>I0I0B7</accession>
<feature type="transmembrane region" description="Helical" evidence="7">
    <location>
        <begin position="328"/>
        <end position="346"/>
    </location>
</feature>
<dbReference type="eggNOG" id="COG4664">
    <property type="taxonomic scope" value="Bacteria"/>
</dbReference>
<keyword evidence="10" id="KW-1185">Reference proteome</keyword>
<feature type="transmembrane region" description="Helical" evidence="7">
    <location>
        <begin position="255"/>
        <end position="271"/>
    </location>
</feature>
<dbReference type="GO" id="GO:0022857">
    <property type="term" value="F:transmembrane transporter activity"/>
    <property type="evidence" value="ECO:0007669"/>
    <property type="project" value="TreeGrafter"/>
</dbReference>
<dbReference type="Proteomes" id="UP000007880">
    <property type="component" value="Chromosome"/>
</dbReference>
<keyword evidence="2" id="KW-1003">Cell membrane</keyword>
<dbReference type="PANTHER" id="PTHR33362">
    <property type="entry name" value="SIALIC ACID TRAP TRANSPORTER PERMEASE PROTEIN SIAT-RELATED"/>
    <property type="match status" value="1"/>
</dbReference>
<feature type="transmembrane region" description="Helical" evidence="7">
    <location>
        <begin position="225"/>
        <end position="249"/>
    </location>
</feature>
<evidence type="ECO:0000256" key="4">
    <source>
        <dbReference type="ARBA" id="ARBA00022692"/>
    </source>
</evidence>
<feature type="transmembrane region" description="Helical" evidence="7">
    <location>
        <begin position="28"/>
        <end position="50"/>
    </location>
</feature>
<evidence type="ECO:0000259" key="8">
    <source>
        <dbReference type="Pfam" id="PF06808"/>
    </source>
</evidence>
<dbReference type="GO" id="GO:0005886">
    <property type="term" value="C:plasma membrane"/>
    <property type="evidence" value="ECO:0007669"/>
    <property type="project" value="UniProtKB-SubCell"/>
</dbReference>
<feature type="transmembrane region" description="Helical" evidence="7">
    <location>
        <begin position="57"/>
        <end position="79"/>
    </location>
</feature>
<dbReference type="AlphaFoldDB" id="I0I0B7"/>
<feature type="transmembrane region" description="Helical" evidence="7">
    <location>
        <begin position="5"/>
        <end position="22"/>
    </location>
</feature>
<name>I0I0B7_CALAS</name>
<feature type="transmembrane region" description="Helical" evidence="7">
    <location>
        <begin position="413"/>
        <end position="431"/>
    </location>
</feature>
<evidence type="ECO:0000313" key="10">
    <source>
        <dbReference type="Proteomes" id="UP000007880"/>
    </source>
</evidence>
<feature type="transmembrane region" description="Helical" evidence="7">
    <location>
        <begin position="181"/>
        <end position="205"/>
    </location>
</feature>
<feature type="transmembrane region" description="Helical" evidence="7">
    <location>
        <begin position="353"/>
        <end position="375"/>
    </location>
</feature>
<dbReference type="InterPro" id="IPR004681">
    <property type="entry name" value="TRAP_DctM"/>
</dbReference>
<organism evidence="9 10">
    <name type="scientific">Caldilinea aerophila (strain DSM 14535 / JCM 11387 / NBRC 104270 / STL-6-O1)</name>
    <dbReference type="NCBI Taxonomy" id="926550"/>
    <lineage>
        <taxon>Bacteria</taxon>
        <taxon>Bacillati</taxon>
        <taxon>Chloroflexota</taxon>
        <taxon>Caldilineae</taxon>
        <taxon>Caldilineales</taxon>
        <taxon>Caldilineaceae</taxon>
        <taxon>Caldilinea</taxon>
    </lineage>
</organism>
<keyword evidence="5 7" id="KW-1133">Transmembrane helix</keyword>
<dbReference type="NCBIfam" id="TIGR00786">
    <property type="entry name" value="dctM"/>
    <property type="match status" value="1"/>
</dbReference>
<sequence>MGYEWLAVAMFVGFLFILLSGYPVAFSFAGTGIIFGLIGLSVGAFDFNLIRLIPNRWFGTMSDFTLLAVPFFVFLGAILEKSGIAEELLETTGILLGPLRGGLALAVVVVGTLLAAATGVVAATVIVMGLLSLPVMLKYGYNKELATGVIVASGTLAQLIPPSLVLVVLSQQIGVPIGDLFLGALIPGLMLSGGYALYVLAFAFIRPNMAPALPPEERNLSGVALFWRVVLAVVPPLILIFAVLGSIFFGVATPTEAGAVGAVGACILTWLKRRLNLKMLVEAATATARITGLVIMILFCSTFFSVVFDGLGGTPFFKELLTSLPGGYWGFVVVANIAIFLLGVFLEFIEISFIAMPILVPAASALGLDMVWFGVMMAVNLQTAFISPPVGFSLFYLQSAAPPEVSTADIHRGAVPFIVVQLIVLLIVAFFPETVRWLITLAAG</sequence>
<dbReference type="KEGG" id="cap:CLDAP_06650"/>
<dbReference type="STRING" id="926550.CLDAP_06650"/>
<dbReference type="PANTHER" id="PTHR33362:SF7">
    <property type="entry name" value="SLL1103 PROTEIN"/>
    <property type="match status" value="1"/>
</dbReference>
<evidence type="ECO:0000256" key="3">
    <source>
        <dbReference type="ARBA" id="ARBA00022519"/>
    </source>
</evidence>